<evidence type="ECO:0000313" key="8">
    <source>
        <dbReference type="Proteomes" id="UP000292423"/>
    </source>
</evidence>
<dbReference type="InterPro" id="IPR009009">
    <property type="entry name" value="RlpA-like_DPBB"/>
</dbReference>
<dbReference type="PANTHER" id="PTHR34183:SF1">
    <property type="entry name" value="ENDOLYTIC PEPTIDOGLYCAN TRANSGLYCOSYLASE RLPA"/>
    <property type="match status" value="1"/>
</dbReference>
<dbReference type="OrthoDB" id="9779128at2"/>
<dbReference type="InterPro" id="IPR034718">
    <property type="entry name" value="RlpA"/>
</dbReference>
<organism evidence="7 8">
    <name type="scientific">Fluviicoccus keumensis</name>
    <dbReference type="NCBI Taxonomy" id="1435465"/>
    <lineage>
        <taxon>Bacteria</taxon>
        <taxon>Pseudomonadati</taxon>
        <taxon>Pseudomonadota</taxon>
        <taxon>Gammaproteobacteria</taxon>
        <taxon>Moraxellales</taxon>
        <taxon>Moraxellaceae</taxon>
        <taxon>Fluviicoccus</taxon>
    </lineage>
</organism>
<keyword evidence="2 4" id="KW-0456">Lyase</keyword>
<feature type="domain" description="SPOR" evidence="6">
    <location>
        <begin position="212"/>
        <end position="291"/>
    </location>
</feature>
<dbReference type="PANTHER" id="PTHR34183">
    <property type="entry name" value="ENDOLYTIC PEPTIDOGLYCAN TRANSGLYCOSYLASE RLPA"/>
    <property type="match status" value="1"/>
</dbReference>
<dbReference type="SUPFAM" id="SSF50685">
    <property type="entry name" value="Barwin-like endoglucanases"/>
    <property type="match status" value="1"/>
</dbReference>
<sequence length="291" mass="31475">MTYQNPLIRAGVGLLVGAALVACSHTPPRAAGNAAGSPAKIAKGDYVVNEDGPPAYRLSEKELAMLQDAVPVDEPMSRYGNTSPYTVLGETYHVMASAQNFRQSGRASWYGKKFHGQRTSSGERYDMYSMTAAHKNLPIPCYVRVTNKDNGKSVIVKVNDRGPFHSDRIMDVSFAAAAKLGMLDNGTANVSIETINPAKVLKEQTIIAKAEKPAEMKFFVQAGAFGNRDNATALQARLLELASLPVNIQTSDDPMPVHRVQIGPFDDEATAEKTTRLLREAAVGSPIIVKR</sequence>
<evidence type="ECO:0000259" key="6">
    <source>
        <dbReference type="PROSITE" id="PS51724"/>
    </source>
</evidence>
<dbReference type="InterPro" id="IPR036680">
    <property type="entry name" value="SPOR-like_sf"/>
</dbReference>
<dbReference type="GO" id="GO:0042834">
    <property type="term" value="F:peptidoglycan binding"/>
    <property type="evidence" value="ECO:0007669"/>
    <property type="project" value="InterPro"/>
</dbReference>
<keyword evidence="3 4" id="KW-0961">Cell wall biogenesis/degradation</keyword>
<evidence type="ECO:0000256" key="5">
    <source>
        <dbReference type="RuleBase" id="RU003495"/>
    </source>
</evidence>
<dbReference type="GO" id="GO:0000270">
    <property type="term" value="P:peptidoglycan metabolic process"/>
    <property type="evidence" value="ECO:0007669"/>
    <property type="project" value="UniProtKB-UniRule"/>
</dbReference>
<dbReference type="GO" id="GO:0071555">
    <property type="term" value="P:cell wall organization"/>
    <property type="evidence" value="ECO:0007669"/>
    <property type="project" value="UniProtKB-KW"/>
</dbReference>
<keyword evidence="7" id="KW-0449">Lipoprotein</keyword>
<dbReference type="Pfam" id="PF05036">
    <property type="entry name" value="SPOR"/>
    <property type="match status" value="1"/>
</dbReference>
<dbReference type="EC" id="4.2.2.-" evidence="4"/>
<dbReference type="PROSITE" id="PS51724">
    <property type="entry name" value="SPOR"/>
    <property type="match status" value="1"/>
</dbReference>
<comment type="caution">
    <text evidence="7">The sequence shown here is derived from an EMBL/GenBank/DDBJ whole genome shotgun (WGS) entry which is preliminary data.</text>
</comment>
<dbReference type="AlphaFoldDB" id="A0A4Q7YKL0"/>
<dbReference type="Gene3D" id="2.40.40.10">
    <property type="entry name" value="RlpA-like domain"/>
    <property type="match status" value="1"/>
</dbReference>
<dbReference type="InterPro" id="IPR036908">
    <property type="entry name" value="RlpA-like_sf"/>
</dbReference>
<dbReference type="CDD" id="cd22268">
    <property type="entry name" value="DPBB_RlpA-like"/>
    <property type="match status" value="1"/>
</dbReference>
<protein>
    <recommendedName>
        <fullName evidence="4">Endolytic peptidoglycan transglycosylase RlpA</fullName>
        <ecNumber evidence="4">4.2.2.-</ecNumber>
    </recommendedName>
</protein>
<dbReference type="SUPFAM" id="SSF110997">
    <property type="entry name" value="Sporulation related repeat"/>
    <property type="match status" value="1"/>
</dbReference>
<dbReference type="InterPro" id="IPR012997">
    <property type="entry name" value="RplA"/>
</dbReference>
<dbReference type="InterPro" id="IPR007730">
    <property type="entry name" value="SPOR-like_dom"/>
</dbReference>
<dbReference type="NCBIfam" id="TIGR00413">
    <property type="entry name" value="rlpA"/>
    <property type="match status" value="1"/>
</dbReference>
<evidence type="ECO:0000256" key="4">
    <source>
        <dbReference type="HAMAP-Rule" id="MF_02071"/>
    </source>
</evidence>
<dbReference type="Gene3D" id="3.30.70.1070">
    <property type="entry name" value="Sporulation related repeat"/>
    <property type="match status" value="1"/>
</dbReference>
<dbReference type="Proteomes" id="UP000292423">
    <property type="component" value="Unassembled WGS sequence"/>
</dbReference>
<evidence type="ECO:0000256" key="3">
    <source>
        <dbReference type="ARBA" id="ARBA00023316"/>
    </source>
</evidence>
<reference evidence="7 8" key="1">
    <citation type="submission" date="2019-02" db="EMBL/GenBank/DDBJ databases">
        <title>Genomic Encyclopedia of Type Strains, Phase IV (KMG-IV): sequencing the most valuable type-strain genomes for metagenomic binning, comparative biology and taxonomic classification.</title>
        <authorList>
            <person name="Goeker M."/>
        </authorList>
    </citation>
    <scope>NUCLEOTIDE SEQUENCE [LARGE SCALE GENOMIC DNA]</scope>
    <source>
        <strain evidence="7 8">DSM 105135</strain>
    </source>
</reference>
<evidence type="ECO:0000256" key="1">
    <source>
        <dbReference type="ARBA" id="ARBA00022729"/>
    </source>
</evidence>
<dbReference type="EMBL" id="SHKX01000015">
    <property type="protein sequence ID" value="RZU37039.1"/>
    <property type="molecule type" value="Genomic_DNA"/>
</dbReference>
<dbReference type="HAMAP" id="MF_02071">
    <property type="entry name" value="RlpA"/>
    <property type="match status" value="1"/>
</dbReference>
<proteinExistence type="inferred from homology"/>
<comment type="function">
    <text evidence="4">Lytic transglycosylase with a strong preference for naked glycan strands that lack stem peptides.</text>
</comment>
<dbReference type="GO" id="GO:0009279">
    <property type="term" value="C:cell outer membrane"/>
    <property type="evidence" value="ECO:0007669"/>
    <property type="project" value="TreeGrafter"/>
</dbReference>
<keyword evidence="1" id="KW-0732">Signal</keyword>
<gene>
    <name evidence="4" type="primary">rlpA</name>
    <name evidence="7" type="ORF">EV700_2906</name>
</gene>
<dbReference type="FunFam" id="2.40.40.10:FF:000003">
    <property type="entry name" value="Endolytic peptidoglycan transglycosylase RlpA"/>
    <property type="match status" value="1"/>
</dbReference>
<accession>A0A4Q7YKL0</accession>
<dbReference type="GO" id="GO:0008932">
    <property type="term" value="F:lytic endotransglycosylase activity"/>
    <property type="evidence" value="ECO:0007669"/>
    <property type="project" value="UniProtKB-UniRule"/>
</dbReference>
<evidence type="ECO:0000256" key="2">
    <source>
        <dbReference type="ARBA" id="ARBA00023239"/>
    </source>
</evidence>
<evidence type="ECO:0000313" key="7">
    <source>
        <dbReference type="EMBL" id="RZU37039.1"/>
    </source>
</evidence>
<dbReference type="Pfam" id="PF03330">
    <property type="entry name" value="DPBB_1"/>
    <property type="match status" value="1"/>
</dbReference>
<name>A0A4Q7YKL0_9GAMM</name>
<comment type="similarity">
    <text evidence="4 5">Belongs to the RlpA family.</text>
</comment>
<keyword evidence="8" id="KW-1185">Reference proteome</keyword>